<organism evidence="1">
    <name type="scientific">Ophidiomyces ophidiicola</name>
    <dbReference type="NCBI Taxonomy" id="1387563"/>
    <lineage>
        <taxon>Eukaryota</taxon>
        <taxon>Fungi</taxon>
        <taxon>Dikarya</taxon>
        <taxon>Ascomycota</taxon>
        <taxon>Pezizomycotina</taxon>
        <taxon>Eurotiomycetes</taxon>
        <taxon>Eurotiomycetidae</taxon>
        <taxon>Onygenales</taxon>
        <taxon>Onygenaceae</taxon>
        <taxon>Ophidiomyces</taxon>
    </lineage>
</organism>
<evidence type="ECO:0000313" key="1">
    <source>
        <dbReference type="EMBL" id="KAI2391538.1"/>
    </source>
</evidence>
<sequence length="441" mass="48061">MDHSLRERGLVDSSPPSQASISRDETIESGEKTITDLNSDALSFDRGLQAWLQVFASWLLFFNTWGIVTAFGVFQTYYEQEILSHRSPSAISWIGSTQSFLLLFIGAVTGPLFDAGYSRQLLFAGMFLVPFGLMMTSISQKFWHILLAQGFCVGIGCGCLFMPCLAIIPQYFKQKRAFASGAAATGSGVGGVLYPIIFRQLQLRIGFAWAARVLGFVSFGMILVSFAILQIRFQPTEKRSLIQLSAFKDPVYSLFCVSQFVGIAGLYNVMVYVQSYAIKNHIMSDNLAFYLLALLNTASACGRVLPNYFVDYVGPLNIIFPMALVSSLLAFSWIAIYSSAGIIALVVLYGFFTGGYVSIAPVVIMTITPDLRDYGTRLGMSFIFVATGALIGTPIGGAIVSFMHGDYLGAKIFAGVCLFSSGVLMAATRFTKTGPRLFAKA</sequence>
<proteinExistence type="predicted"/>
<gene>
    <name evidence="1" type="ORF">LOY88_001062</name>
</gene>
<reference evidence="1" key="1">
    <citation type="journal article" date="2022" name="bioRxiv">
        <title>Population genetic analysis of Ophidiomyces ophidiicola, the causative agent of snake fungal disease, indicates recent introductions to the USA.</title>
        <authorList>
            <person name="Ladner J.T."/>
            <person name="Palmer J.M."/>
            <person name="Ettinger C.L."/>
            <person name="Stajich J.E."/>
            <person name="Farrell T.M."/>
            <person name="Glorioso B.M."/>
            <person name="Lawson B."/>
            <person name="Price S.J."/>
            <person name="Stengle A.G."/>
            <person name="Grear D.A."/>
            <person name="Lorch J.M."/>
        </authorList>
    </citation>
    <scope>NUCLEOTIDE SEQUENCE</scope>
    <source>
        <strain evidence="1">NWHC 24266-5</strain>
    </source>
</reference>
<dbReference type="EMBL" id="JALBCA010000011">
    <property type="protein sequence ID" value="KAI2391538.1"/>
    <property type="molecule type" value="Genomic_DNA"/>
</dbReference>
<protein>
    <submittedName>
        <fullName evidence="1">Uncharacterized protein</fullName>
    </submittedName>
</protein>
<name>A0ACB8V326_9EURO</name>
<comment type="caution">
    <text evidence="1">The sequence shown here is derived from an EMBL/GenBank/DDBJ whole genome shotgun (WGS) entry which is preliminary data.</text>
</comment>
<accession>A0ACB8V326</accession>